<accession>A0ABT5TLL4</accession>
<organism evidence="1 2">
    <name type="scientific">Shewanella metallivivens</name>
    <dbReference type="NCBI Taxonomy" id="2872342"/>
    <lineage>
        <taxon>Bacteria</taxon>
        <taxon>Pseudomonadati</taxon>
        <taxon>Pseudomonadota</taxon>
        <taxon>Gammaproteobacteria</taxon>
        <taxon>Alteromonadales</taxon>
        <taxon>Shewanellaceae</taxon>
        <taxon>Shewanella</taxon>
    </lineage>
</organism>
<dbReference type="GO" id="GO:0016746">
    <property type="term" value="F:acyltransferase activity"/>
    <property type="evidence" value="ECO:0007669"/>
    <property type="project" value="UniProtKB-KW"/>
</dbReference>
<dbReference type="InterPro" id="IPR016181">
    <property type="entry name" value="Acyl_CoA_acyltransferase"/>
</dbReference>
<proteinExistence type="predicted"/>
<sequence length="208" mass="23950">MINIIANGSVAGEDGKAHLYEVKEGIDLLKTMKIQSDWTDAFIKRFSQLIIDNPSTTQAALITDNNLQDSHWDWINKAIHLNTSDYIWFSLEIDNHIQAVVVIFHPKKSRIEDRDVYYIDYLAVAPWNRVIGQDQRQFKGLGSLLLKEAGKYIDSHLLYQYGFSLHSLPQAATYYQRIGMVDFGPDPTKDNLHYFEMDSVKSEVFVYA</sequence>
<evidence type="ECO:0000313" key="1">
    <source>
        <dbReference type="EMBL" id="MDD8059500.1"/>
    </source>
</evidence>
<gene>
    <name evidence="1" type="ORF">PQR79_10335</name>
</gene>
<keyword evidence="2" id="KW-1185">Reference proteome</keyword>
<comment type="caution">
    <text evidence="1">The sequence shown here is derived from an EMBL/GenBank/DDBJ whole genome shotgun (WGS) entry which is preliminary data.</text>
</comment>
<dbReference type="EMBL" id="JAQQPZ010000006">
    <property type="protein sequence ID" value="MDD8059500.1"/>
    <property type="molecule type" value="Genomic_DNA"/>
</dbReference>
<keyword evidence="1" id="KW-0012">Acyltransferase</keyword>
<reference evidence="1 2" key="1">
    <citation type="submission" date="2023-02" db="EMBL/GenBank/DDBJ databases">
        <title>Genome sequence of Shewanella metallivivens ER-Te-42B-Light, sp. nov., enriched from sulfide tube worms (Riftia pachyptila) isolated from Explorer Ridge in the Pacific Ocean.</title>
        <authorList>
            <person name="Maltman C."/>
            <person name="Kuzyk S.B."/>
            <person name="Kyndt J.A."/>
            <person name="Yurkov V."/>
        </authorList>
    </citation>
    <scope>NUCLEOTIDE SEQUENCE [LARGE SCALE GENOMIC DNA]</scope>
    <source>
        <strain evidence="1 2">ER-Te-42B-Light</strain>
    </source>
</reference>
<evidence type="ECO:0000313" key="2">
    <source>
        <dbReference type="Proteomes" id="UP001213691"/>
    </source>
</evidence>
<dbReference type="SUPFAM" id="SSF55729">
    <property type="entry name" value="Acyl-CoA N-acyltransferases (Nat)"/>
    <property type="match status" value="1"/>
</dbReference>
<dbReference type="EC" id="2.3.1.-" evidence="1"/>
<dbReference type="Proteomes" id="UP001213691">
    <property type="component" value="Unassembled WGS sequence"/>
</dbReference>
<keyword evidence="1" id="KW-0808">Transferase</keyword>
<dbReference type="CDD" id="cd04301">
    <property type="entry name" value="NAT_SF"/>
    <property type="match status" value="1"/>
</dbReference>
<dbReference type="RefSeq" id="WP_238102573.1">
    <property type="nucleotide sequence ID" value="NZ_JAQQPZ010000006.1"/>
</dbReference>
<protein>
    <submittedName>
        <fullName evidence="1">GNAT family N-acetyltransferase</fullName>
        <ecNumber evidence="1">2.3.1.-</ecNumber>
    </submittedName>
</protein>
<dbReference type="Gene3D" id="3.40.630.30">
    <property type="match status" value="1"/>
</dbReference>
<name>A0ABT5TLL4_9GAMM</name>